<evidence type="ECO:0000256" key="5">
    <source>
        <dbReference type="SAM" id="MobiDB-lite"/>
    </source>
</evidence>
<dbReference type="Gene3D" id="3.10.450.50">
    <property type="match status" value="1"/>
</dbReference>
<dbReference type="SMART" id="SM00360">
    <property type="entry name" value="RRM"/>
    <property type="match status" value="1"/>
</dbReference>
<evidence type="ECO:0000256" key="1">
    <source>
        <dbReference type="ARBA" id="ARBA00022737"/>
    </source>
</evidence>
<dbReference type="Gene3D" id="3.30.70.330">
    <property type="match status" value="1"/>
</dbReference>
<keyword evidence="2" id="KW-0802">TPR repeat</keyword>
<dbReference type="SUPFAM" id="SSF54928">
    <property type="entry name" value="RNA-binding domain, RBD"/>
    <property type="match status" value="1"/>
</dbReference>
<dbReference type="Pfam" id="PF02136">
    <property type="entry name" value="NTF2"/>
    <property type="match status" value="1"/>
</dbReference>
<evidence type="ECO:0000256" key="4">
    <source>
        <dbReference type="PROSITE-ProRule" id="PRU00176"/>
    </source>
</evidence>
<dbReference type="EMBL" id="JALJOR010000009">
    <property type="protein sequence ID" value="KAK9811534.1"/>
    <property type="molecule type" value="Genomic_DNA"/>
</dbReference>
<evidence type="ECO:0000259" key="8">
    <source>
        <dbReference type="PROSITE" id="PS50177"/>
    </source>
</evidence>
<feature type="signal peptide" evidence="6">
    <location>
        <begin position="1"/>
        <end position="22"/>
    </location>
</feature>
<dbReference type="InterPro" id="IPR002075">
    <property type="entry name" value="NTF2_dom"/>
</dbReference>
<keyword evidence="3 4" id="KW-0694">RNA-binding</keyword>
<dbReference type="InterPro" id="IPR035979">
    <property type="entry name" value="RBD_domain_sf"/>
</dbReference>
<evidence type="ECO:0000259" key="7">
    <source>
        <dbReference type="PROSITE" id="PS50102"/>
    </source>
</evidence>
<dbReference type="InterPro" id="IPR011990">
    <property type="entry name" value="TPR-like_helical_dom_sf"/>
</dbReference>
<evidence type="ECO:0000313" key="9">
    <source>
        <dbReference type="EMBL" id="KAK9811534.1"/>
    </source>
</evidence>
<dbReference type="InterPro" id="IPR032710">
    <property type="entry name" value="NTF2-like_dom_sf"/>
</dbReference>
<evidence type="ECO:0000256" key="6">
    <source>
        <dbReference type="SAM" id="SignalP"/>
    </source>
</evidence>
<feature type="domain" description="RRM" evidence="7">
    <location>
        <begin position="1031"/>
        <end position="1108"/>
    </location>
</feature>
<organism evidence="9 10">
    <name type="scientific">[Myrmecia] bisecta</name>
    <dbReference type="NCBI Taxonomy" id="41462"/>
    <lineage>
        <taxon>Eukaryota</taxon>
        <taxon>Viridiplantae</taxon>
        <taxon>Chlorophyta</taxon>
        <taxon>core chlorophytes</taxon>
        <taxon>Trebouxiophyceae</taxon>
        <taxon>Trebouxiales</taxon>
        <taxon>Trebouxiaceae</taxon>
        <taxon>Myrmecia</taxon>
    </lineage>
</organism>
<dbReference type="GO" id="GO:0003723">
    <property type="term" value="F:RNA binding"/>
    <property type="evidence" value="ECO:0007669"/>
    <property type="project" value="UniProtKB-UniRule"/>
</dbReference>
<feature type="region of interest" description="Disordered" evidence="5">
    <location>
        <begin position="837"/>
        <end position="1000"/>
    </location>
</feature>
<keyword evidence="10" id="KW-1185">Reference proteome</keyword>
<dbReference type="SUPFAM" id="SSF54427">
    <property type="entry name" value="NTF2-like"/>
    <property type="match status" value="1"/>
</dbReference>
<keyword evidence="1" id="KW-0677">Repeat</keyword>
<gene>
    <name evidence="9" type="ORF">WJX72_005492</name>
</gene>
<dbReference type="InterPro" id="IPR000504">
    <property type="entry name" value="RRM_dom"/>
</dbReference>
<dbReference type="GO" id="GO:0030968">
    <property type="term" value="P:endoplasmic reticulum unfolded protein response"/>
    <property type="evidence" value="ECO:0007669"/>
    <property type="project" value="TreeGrafter"/>
</dbReference>
<dbReference type="PROSITE" id="PS50102">
    <property type="entry name" value="RRM"/>
    <property type="match status" value="1"/>
</dbReference>
<dbReference type="InterPro" id="IPR052346">
    <property type="entry name" value="O-mannosyl-transferase_TMTC"/>
</dbReference>
<comment type="caution">
    <text evidence="9">The sequence shown here is derived from an EMBL/GenBank/DDBJ whole genome shotgun (WGS) entry which is preliminary data.</text>
</comment>
<dbReference type="FunFam" id="3.10.450.50:FF:000003">
    <property type="entry name" value="Nuclear transport factor 2 family protein"/>
    <property type="match status" value="1"/>
</dbReference>
<feature type="domain" description="NTF2" evidence="8">
    <location>
        <begin position="696"/>
        <end position="815"/>
    </location>
</feature>
<name>A0AAW1PTP6_9CHLO</name>
<dbReference type="PROSITE" id="PS50177">
    <property type="entry name" value="NTF2_DOMAIN"/>
    <property type="match status" value="1"/>
</dbReference>
<feature type="region of interest" description="Disordered" evidence="5">
    <location>
        <begin position="1109"/>
        <end position="1146"/>
    </location>
</feature>
<dbReference type="Gene3D" id="1.25.40.10">
    <property type="entry name" value="Tetratricopeptide repeat domain"/>
    <property type="match status" value="1"/>
</dbReference>
<dbReference type="GO" id="GO:0035269">
    <property type="term" value="P:protein O-linked glycosylation via mannose"/>
    <property type="evidence" value="ECO:0007669"/>
    <property type="project" value="TreeGrafter"/>
</dbReference>
<dbReference type="GO" id="GO:0005783">
    <property type="term" value="C:endoplasmic reticulum"/>
    <property type="evidence" value="ECO:0007669"/>
    <property type="project" value="TreeGrafter"/>
</dbReference>
<dbReference type="InterPro" id="IPR012677">
    <property type="entry name" value="Nucleotide-bd_a/b_plait_sf"/>
</dbReference>
<reference evidence="9 10" key="1">
    <citation type="journal article" date="2024" name="Nat. Commun.">
        <title>Phylogenomics reveals the evolutionary origins of lichenization in chlorophyte algae.</title>
        <authorList>
            <person name="Puginier C."/>
            <person name="Libourel C."/>
            <person name="Otte J."/>
            <person name="Skaloud P."/>
            <person name="Haon M."/>
            <person name="Grisel S."/>
            <person name="Petersen M."/>
            <person name="Berrin J.G."/>
            <person name="Delaux P.M."/>
            <person name="Dal Grande F."/>
            <person name="Keller J."/>
        </authorList>
    </citation>
    <scope>NUCLEOTIDE SEQUENCE [LARGE SCALE GENOMIC DNA]</scope>
    <source>
        <strain evidence="9 10">SAG 2043</strain>
    </source>
</reference>
<dbReference type="PANTHER" id="PTHR44227:SF3">
    <property type="entry name" value="PROTEIN O-MANNOSYL-TRANSFERASE TMTC4"/>
    <property type="match status" value="1"/>
</dbReference>
<evidence type="ECO:0000313" key="10">
    <source>
        <dbReference type="Proteomes" id="UP001489004"/>
    </source>
</evidence>
<evidence type="ECO:0000256" key="2">
    <source>
        <dbReference type="ARBA" id="ARBA00022803"/>
    </source>
</evidence>
<dbReference type="GO" id="GO:0000030">
    <property type="term" value="F:mannosyltransferase activity"/>
    <property type="evidence" value="ECO:0007669"/>
    <property type="project" value="TreeGrafter"/>
</dbReference>
<evidence type="ECO:0000256" key="3">
    <source>
        <dbReference type="ARBA" id="ARBA00022884"/>
    </source>
</evidence>
<dbReference type="AlphaFoldDB" id="A0AAW1PTP6"/>
<dbReference type="CDD" id="cd00780">
    <property type="entry name" value="NTF2"/>
    <property type="match status" value="1"/>
</dbReference>
<dbReference type="InterPro" id="IPR018222">
    <property type="entry name" value="Nuclear_transport_factor_2_euk"/>
</dbReference>
<proteinExistence type="predicted"/>
<dbReference type="Pfam" id="PF00076">
    <property type="entry name" value="RRM_1"/>
    <property type="match status" value="1"/>
</dbReference>
<sequence>MATPSDRLVMVVLTLLSCGVYLNTFSAGFTFDDNFAVINNGDVTDAARPVWHLFTSDFWGQNIRSEQSHKSYRPLTVLSLRLQKQLSAYLPARTPLVDTGSQLVPHDNSDGLDPRPFHIANMLMHALVTLLVYRLAYQLCRAQDPAQGDGTRADAASRVEALIAGLLFACHPIHTEAVAGIVGHAELLAAAFAVSALLAYMQAAECGQRQHVYSNRLAGGGSRQHSAAKQQGSPGPLVPLQEANHMRHWALVAAAVLLTWAAALSKEIGITIAAAMVLYDAFLVPMPVEAQQQPLSSAASAIRSTRRSARLRGIVRSLWRRHQTWRMALMAVVVLIYVKGRAWLAGDHLVRIFRKVENPIPFAPTTTALLTMGYLHANWRTVLRNQDWHSEEKLFRAAQKVCWTSAKVQLNSGILERRYMNWRQALEHFELARAIEPGYCEPDYWVGLTLINQGLDIPRGLEELQKAVNCKYVAVEAVKALHKIYTLLHAESPRGALYIKAWAQVLLHPTLNRLEEACEALEQAAVEVALRQPGVDFAGLTEMCLEHLQPKQQQQQVNTGEQPQAGLATLRRCIIARQGLLSALLKQPAAGERAKRATYAYLRDSSACRVTAMLDGGTLVQPASQAHMQLIHNVQAADAEDPWLQREWGEILLAQGRAQEAVRHLIDQAKMAAANGGHVHHAALTSEVALTPAQSVGNQFINQYYTVLHSSPKYLHRFYTDASTLTHADASGPVPQVSTISGQKNIHDKVMSLGLEEAIPQLYSVDAQSSLQNGVIVQVTGTLLTKNKLRRFFTQTFFLAVQEKGFFVLNDIFRFRPDNEGQELGFMAPAAVQAAPKPCSQANGYMGGKPAQPHAPQPPLQHQPQPPHPHQAPLQHTQPPMPPQQQPHAATSAPQVRAPVPPSQPAAAAAPPAKPAPAPGPAPAPAPSPAPAPVPTPPPQAQPSPAPKPASPKKAEPVKPAPPPQAAAVKEQEAPARAAPAAGPERSVSPVKAPPAQGEAAPAISLSLSSNGNGNGSGDQAGYFQEDVPCTSIFVRDLPADVTPEKLEAAFARFGTVKDGLRGISLKVQKGKDTFAFVEFTEAGAMQAAIDATVIIDGQKASVTEKRPQFIRPRGGGRGGSGPMRGGGGRGGRGGYMGGSRPPLYG</sequence>
<feature type="compositionally biased region" description="Low complexity" evidence="5">
    <location>
        <begin position="975"/>
        <end position="984"/>
    </location>
</feature>
<dbReference type="PROSITE" id="PS51257">
    <property type="entry name" value="PROKAR_LIPOPROTEIN"/>
    <property type="match status" value="1"/>
</dbReference>
<dbReference type="PANTHER" id="PTHR44227">
    <property type="match status" value="1"/>
</dbReference>
<keyword evidence="6" id="KW-0732">Signal</keyword>
<feature type="compositionally biased region" description="Gly residues" evidence="5">
    <location>
        <begin position="1114"/>
        <end position="1138"/>
    </location>
</feature>
<protein>
    <submittedName>
        <fullName evidence="9">Uncharacterized protein</fullName>
    </submittedName>
</protein>
<feature type="compositionally biased region" description="Pro residues" evidence="5">
    <location>
        <begin position="912"/>
        <end position="950"/>
    </location>
</feature>
<accession>A0AAW1PTP6</accession>
<feature type="chain" id="PRO_5043867231" evidence="6">
    <location>
        <begin position="23"/>
        <end position="1146"/>
    </location>
</feature>
<dbReference type="Proteomes" id="UP001489004">
    <property type="component" value="Unassembled WGS sequence"/>
</dbReference>
<feature type="compositionally biased region" description="Pro residues" evidence="5">
    <location>
        <begin position="853"/>
        <end position="870"/>
    </location>
</feature>